<keyword evidence="6 8" id="KW-0472">Membrane</keyword>
<dbReference type="Pfam" id="PF13807">
    <property type="entry name" value="GNVR"/>
    <property type="match status" value="1"/>
</dbReference>
<dbReference type="GO" id="GO:0005886">
    <property type="term" value="C:plasma membrane"/>
    <property type="evidence" value="ECO:0007669"/>
    <property type="project" value="UniProtKB-SubCell"/>
</dbReference>
<dbReference type="PANTHER" id="PTHR32309">
    <property type="entry name" value="TYROSINE-PROTEIN KINASE"/>
    <property type="match status" value="1"/>
</dbReference>
<feature type="coiled-coil region" evidence="7">
    <location>
        <begin position="156"/>
        <end position="183"/>
    </location>
</feature>
<evidence type="ECO:0000256" key="6">
    <source>
        <dbReference type="ARBA" id="ARBA00023136"/>
    </source>
</evidence>
<evidence type="ECO:0000256" key="3">
    <source>
        <dbReference type="ARBA" id="ARBA00022475"/>
    </source>
</evidence>
<evidence type="ECO:0000256" key="2">
    <source>
        <dbReference type="ARBA" id="ARBA00006683"/>
    </source>
</evidence>
<evidence type="ECO:0000256" key="5">
    <source>
        <dbReference type="ARBA" id="ARBA00022989"/>
    </source>
</evidence>
<feature type="coiled-coil region" evidence="7">
    <location>
        <begin position="224"/>
        <end position="251"/>
    </location>
</feature>
<evidence type="ECO:0000313" key="12">
    <source>
        <dbReference type="Proteomes" id="UP000276443"/>
    </source>
</evidence>
<evidence type="ECO:0000256" key="7">
    <source>
        <dbReference type="SAM" id="Coils"/>
    </source>
</evidence>
<reference evidence="11 12" key="1">
    <citation type="submission" date="2018-11" db="EMBL/GenBank/DDBJ databases">
        <title>Genomic Encyclopedia of Type Strains, Phase IV (KMG-IV): sequencing the most valuable type-strain genomes for metagenomic binning, comparative biology and taxonomic classification.</title>
        <authorList>
            <person name="Goeker M."/>
        </authorList>
    </citation>
    <scope>NUCLEOTIDE SEQUENCE [LARGE SCALE GENOMIC DNA]</scope>
    <source>
        <strain evidence="11 12">DSM 18090</strain>
    </source>
</reference>
<dbReference type="InterPro" id="IPR003856">
    <property type="entry name" value="LPS_length_determ_N"/>
</dbReference>
<dbReference type="InterPro" id="IPR050445">
    <property type="entry name" value="Bact_polysacc_biosynth/exp"/>
</dbReference>
<dbReference type="EMBL" id="RKRF01000008">
    <property type="protein sequence ID" value="RPF54199.1"/>
    <property type="molecule type" value="Genomic_DNA"/>
</dbReference>
<feature type="domain" description="Polysaccharide chain length determinant N-terminal" evidence="9">
    <location>
        <begin position="3"/>
        <end position="92"/>
    </location>
</feature>
<protein>
    <submittedName>
        <fullName evidence="11">Putative tyrosine kinase-like protein</fullName>
    </submittedName>
</protein>
<comment type="similarity">
    <text evidence="2">Belongs to the CpsC/CapA family.</text>
</comment>
<dbReference type="Pfam" id="PF02706">
    <property type="entry name" value="Wzz"/>
    <property type="match status" value="1"/>
</dbReference>
<keyword evidence="5 8" id="KW-1133">Transmembrane helix</keyword>
<comment type="caution">
    <text evidence="11">The sequence shown here is derived from an EMBL/GenBank/DDBJ whole genome shotgun (WGS) entry which is preliminary data.</text>
</comment>
<dbReference type="RefSeq" id="WP_124220993.1">
    <property type="nucleotide sequence ID" value="NZ_RKRF01000008.1"/>
</dbReference>
<feature type="transmembrane region" description="Helical" evidence="8">
    <location>
        <begin position="20"/>
        <end position="40"/>
    </location>
</feature>
<keyword evidence="7" id="KW-0175">Coiled coil</keyword>
<dbReference type="InterPro" id="IPR032807">
    <property type="entry name" value="GNVR"/>
</dbReference>
<gene>
    <name evidence="11" type="ORF">EDC24_1392</name>
</gene>
<keyword evidence="4 8" id="KW-0812">Transmembrane</keyword>
<dbReference type="AlphaFoldDB" id="A0A3N5BB72"/>
<comment type="subcellular location">
    <subcellularLocation>
        <location evidence="1">Cell membrane</location>
        <topology evidence="1">Multi-pass membrane protein</topology>
    </subcellularLocation>
</comment>
<feature type="domain" description="Tyrosine-protein kinase G-rich" evidence="10">
    <location>
        <begin position="261"/>
        <end position="301"/>
    </location>
</feature>
<dbReference type="OrthoDB" id="2854392at2"/>
<organism evidence="11 12">
    <name type="scientific">Aquisalibacillus elongatus</name>
    <dbReference type="NCBI Taxonomy" id="485577"/>
    <lineage>
        <taxon>Bacteria</taxon>
        <taxon>Bacillati</taxon>
        <taxon>Bacillota</taxon>
        <taxon>Bacilli</taxon>
        <taxon>Bacillales</taxon>
        <taxon>Bacillaceae</taxon>
        <taxon>Aquisalibacillus</taxon>
    </lineage>
</organism>
<sequence length="309" mass="34950">MEQEISLREIIETLWKGKWIIVGATAIALVLAALYSYVIANPTYESKGTVIINNTNIPIGSLTEYANNSTSRDVIVERMKSPEVLQSTIEELELNRSVSSLQGSLNIIKAENNESLINLSIKGSDQELLADILGAVVKNTKSEISTNLTEYIDSFKVMYQDKLEAEEEALNEYMNEYNALEDSEGLPLLVLFQQNASDSQYVLEANESLLQELRDLEKITQVEYEQINSKINQANNNYKQYYNKYDDAISAENIEIVEERIDLLSNPYTSSNPISPNKMLNMAISLVLGLMGGVFIVFIREYWKQSKEE</sequence>
<keyword evidence="11" id="KW-0418">Kinase</keyword>
<dbReference type="GO" id="GO:0004713">
    <property type="term" value="F:protein tyrosine kinase activity"/>
    <property type="evidence" value="ECO:0007669"/>
    <property type="project" value="TreeGrafter"/>
</dbReference>
<feature type="transmembrane region" description="Helical" evidence="8">
    <location>
        <begin position="279"/>
        <end position="299"/>
    </location>
</feature>
<evidence type="ECO:0000256" key="8">
    <source>
        <dbReference type="SAM" id="Phobius"/>
    </source>
</evidence>
<dbReference type="Proteomes" id="UP000276443">
    <property type="component" value="Unassembled WGS sequence"/>
</dbReference>
<proteinExistence type="inferred from homology"/>
<keyword evidence="12" id="KW-1185">Reference proteome</keyword>
<evidence type="ECO:0000256" key="4">
    <source>
        <dbReference type="ARBA" id="ARBA00022692"/>
    </source>
</evidence>
<keyword evidence="3" id="KW-1003">Cell membrane</keyword>
<name>A0A3N5BB72_9BACI</name>
<evidence type="ECO:0000259" key="10">
    <source>
        <dbReference type="Pfam" id="PF13807"/>
    </source>
</evidence>
<evidence type="ECO:0000259" key="9">
    <source>
        <dbReference type="Pfam" id="PF02706"/>
    </source>
</evidence>
<evidence type="ECO:0000256" key="1">
    <source>
        <dbReference type="ARBA" id="ARBA00004651"/>
    </source>
</evidence>
<accession>A0A3N5BB72</accession>
<keyword evidence="11" id="KW-0808">Transferase</keyword>
<evidence type="ECO:0000313" key="11">
    <source>
        <dbReference type="EMBL" id="RPF54199.1"/>
    </source>
</evidence>
<dbReference type="PANTHER" id="PTHR32309:SF13">
    <property type="entry name" value="FERRIC ENTEROBACTIN TRANSPORT PROTEIN FEPE"/>
    <property type="match status" value="1"/>
</dbReference>